<evidence type="ECO:0000259" key="13">
    <source>
        <dbReference type="PROSITE" id="PS50255"/>
    </source>
</evidence>
<evidence type="ECO:0000256" key="3">
    <source>
        <dbReference type="ARBA" id="ARBA00022617"/>
    </source>
</evidence>
<name>A0AAU9JZC8_9CILI</name>
<dbReference type="Gene3D" id="2.60.40.1210">
    <property type="entry name" value="Cellobiose dehydrogenase, cytochrome domain"/>
    <property type="match status" value="2"/>
</dbReference>
<dbReference type="InterPro" id="IPR006593">
    <property type="entry name" value="Cyt_b561/ferric_Rdtase_TM"/>
</dbReference>
<dbReference type="InterPro" id="IPR018506">
    <property type="entry name" value="Cyt_B5_heme-BS"/>
</dbReference>
<feature type="domain" description="Cytochrome b5 heme-binding" evidence="13">
    <location>
        <begin position="870"/>
        <end position="957"/>
    </location>
</feature>
<dbReference type="GO" id="GO:0016020">
    <property type="term" value="C:membrane"/>
    <property type="evidence" value="ECO:0007669"/>
    <property type="project" value="UniProtKB-SubCell"/>
</dbReference>
<feature type="transmembrane region" description="Helical" evidence="11">
    <location>
        <begin position="782"/>
        <end position="801"/>
    </location>
</feature>
<dbReference type="PROSITE" id="PS51384">
    <property type="entry name" value="FAD_FR"/>
    <property type="match status" value="1"/>
</dbReference>
<dbReference type="SUPFAM" id="SSF63380">
    <property type="entry name" value="Riboflavin synthase domain-like"/>
    <property type="match status" value="1"/>
</dbReference>
<keyword evidence="18" id="KW-1185">Reference proteome</keyword>
<feature type="domain" description="DOMON" evidence="14">
    <location>
        <begin position="512"/>
        <end position="631"/>
    </location>
</feature>
<feature type="chain" id="PRO_5043829677" description="Cytochrome b5 heme-binding domain-containing protein" evidence="12">
    <location>
        <begin position="19"/>
        <end position="1232"/>
    </location>
</feature>
<dbReference type="InterPro" id="IPR045266">
    <property type="entry name" value="DOH_DOMON"/>
</dbReference>
<evidence type="ECO:0000259" key="15">
    <source>
        <dbReference type="PROSITE" id="PS50939"/>
    </source>
</evidence>
<feature type="transmembrane region" description="Helical" evidence="11">
    <location>
        <begin position="813"/>
        <end position="831"/>
    </location>
</feature>
<dbReference type="InterPro" id="IPR000945">
    <property type="entry name" value="DBH-like"/>
</dbReference>
<dbReference type="PROSITE" id="PS50939">
    <property type="entry name" value="CYTOCHROME_B561"/>
    <property type="match status" value="1"/>
</dbReference>
<evidence type="ECO:0000256" key="6">
    <source>
        <dbReference type="ARBA" id="ARBA00022982"/>
    </source>
</evidence>
<evidence type="ECO:0000256" key="4">
    <source>
        <dbReference type="ARBA" id="ARBA00022692"/>
    </source>
</evidence>
<dbReference type="Gene3D" id="2.40.30.10">
    <property type="entry name" value="Translation factors"/>
    <property type="match status" value="1"/>
</dbReference>
<dbReference type="SUPFAM" id="SSF49344">
    <property type="entry name" value="CBD9-like"/>
    <property type="match status" value="3"/>
</dbReference>
<comment type="subcellular location">
    <subcellularLocation>
        <location evidence="1">Membrane</location>
    </subcellularLocation>
</comment>
<dbReference type="InterPro" id="IPR008333">
    <property type="entry name" value="Cbr1-like_FAD-bd_dom"/>
</dbReference>
<dbReference type="SUPFAM" id="SSF55856">
    <property type="entry name" value="Cytochrome b5-like heme/steroid binding domain"/>
    <property type="match status" value="1"/>
</dbReference>
<dbReference type="Pfam" id="PF03351">
    <property type="entry name" value="DOMON"/>
    <property type="match status" value="4"/>
</dbReference>
<dbReference type="InterPro" id="IPR017938">
    <property type="entry name" value="Riboflavin_synthase-like_b-brl"/>
</dbReference>
<keyword evidence="3" id="KW-0349">Heme</keyword>
<evidence type="ECO:0000256" key="5">
    <source>
        <dbReference type="ARBA" id="ARBA00022723"/>
    </source>
</evidence>
<dbReference type="Pfam" id="PF03188">
    <property type="entry name" value="Cytochrom_B561"/>
    <property type="match status" value="1"/>
</dbReference>
<dbReference type="PROSITE" id="PS50255">
    <property type="entry name" value="CYTOCHROME_B5_2"/>
    <property type="match status" value="1"/>
</dbReference>
<dbReference type="PROSITE" id="PS00191">
    <property type="entry name" value="CYTOCHROME_B5_1"/>
    <property type="match status" value="1"/>
</dbReference>
<evidence type="ECO:0000256" key="10">
    <source>
        <dbReference type="ARBA" id="ARBA00023136"/>
    </source>
</evidence>
<dbReference type="GO" id="GO:0004500">
    <property type="term" value="F:dopamine beta-monooxygenase activity"/>
    <property type="evidence" value="ECO:0007669"/>
    <property type="project" value="InterPro"/>
</dbReference>
<evidence type="ECO:0000256" key="2">
    <source>
        <dbReference type="ARBA" id="ARBA00022448"/>
    </source>
</evidence>
<keyword evidence="6" id="KW-0249">Electron transport</keyword>
<dbReference type="CDD" id="cd08760">
    <property type="entry name" value="Cyt_b561_FRRS1_like"/>
    <property type="match status" value="1"/>
</dbReference>
<accession>A0AAU9JZC8</accession>
<keyword evidence="10 11" id="KW-0472">Membrane</keyword>
<evidence type="ECO:0000256" key="11">
    <source>
        <dbReference type="SAM" id="Phobius"/>
    </source>
</evidence>
<evidence type="ECO:0000259" key="16">
    <source>
        <dbReference type="PROSITE" id="PS51384"/>
    </source>
</evidence>
<keyword evidence="5" id="KW-0479">Metal-binding</keyword>
<feature type="domain" description="DOMON" evidence="14">
    <location>
        <begin position="188"/>
        <end position="307"/>
    </location>
</feature>
<evidence type="ECO:0000256" key="12">
    <source>
        <dbReference type="SAM" id="SignalP"/>
    </source>
</evidence>
<organism evidence="17 18">
    <name type="scientific">Blepharisma stoltei</name>
    <dbReference type="NCBI Taxonomy" id="1481888"/>
    <lineage>
        <taxon>Eukaryota</taxon>
        <taxon>Sar</taxon>
        <taxon>Alveolata</taxon>
        <taxon>Ciliophora</taxon>
        <taxon>Postciliodesmatophora</taxon>
        <taxon>Heterotrichea</taxon>
        <taxon>Heterotrichida</taxon>
        <taxon>Blepharismidae</taxon>
        <taxon>Blepharisma</taxon>
    </lineage>
</organism>
<keyword evidence="4 11" id="KW-0812">Transmembrane</keyword>
<dbReference type="SMART" id="SM00664">
    <property type="entry name" value="DoH"/>
    <property type="match status" value="4"/>
</dbReference>
<feature type="signal peptide" evidence="12">
    <location>
        <begin position="1"/>
        <end position="18"/>
    </location>
</feature>
<feature type="domain" description="DOMON" evidence="14">
    <location>
        <begin position="27"/>
        <end position="145"/>
    </location>
</feature>
<evidence type="ECO:0000313" key="17">
    <source>
        <dbReference type="EMBL" id="CAG9330475.1"/>
    </source>
</evidence>
<feature type="transmembrane region" description="Helical" evidence="11">
    <location>
        <begin position="704"/>
        <end position="726"/>
    </location>
</feature>
<dbReference type="EMBL" id="CAJZBQ010000051">
    <property type="protein sequence ID" value="CAG9330475.1"/>
    <property type="molecule type" value="Genomic_DNA"/>
</dbReference>
<proteinExistence type="predicted"/>
<dbReference type="PANTHER" id="PTHR10157:SF23">
    <property type="entry name" value="MOXD1 HOMOLOG 1"/>
    <property type="match status" value="1"/>
</dbReference>
<keyword evidence="9" id="KW-0408">Iron</keyword>
<evidence type="ECO:0000256" key="1">
    <source>
        <dbReference type="ARBA" id="ARBA00004370"/>
    </source>
</evidence>
<keyword evidence="8" id="KW-0560">Oxidoreductase</keyword>
<evidence type="ECO:0000256" key="7">
    <source>
        <dbReference type="ARBA" id="ARBA00022989"/>
    </source>
</evidence>
<keyword evidence="12" id="KW-0732">Signal</keyword>
<evidence type="ECO:0008006" key="19">
    <source>
        <dbReference type="Google" id="ProtNLM"/>
    </source>
</evidence>
<dbReference type="Gene3D" id="1.20.120.1770">
    <property type="match status" value="1"/>
</dbReference>
<feature type="domain" description="DOMON" evidence="14">
    <location>
        <begin position="350"/>
        <end position="468"/>
    </location>
</feature>
<evidence type="ECO:0000259" key="14">
    <source>
        <dbReference type="PROSITE" id="PS50836"/>
    </source>
</evidence>
<dbReference type="Proteomes" id="UP001162131">
    <property type="component" value="Unassembled WGS sequence"/>
</dbReference>
<feature type="domain" description="Cytochrome b561" evidence="15">
    <location>
        <begin position="636"/>
        <end position="838"/>
    </location>
</feature>
<dbReference type="GO" id="GO:0046872">
    <property type="term" value="F:metal ion binding"/>
    <property type="evidence" value="ECO:0007669"/>
    <property type="project" value="UniProtKB-KW"/>
</dbReference>
<feature type="domain" description="FAD-binding FR-type" evidence="16">
    <location>
        <begin position="972"/>
        <end position="1104"/>
    </location>
</feature>
<dbReference type="SMART" id="SM01117">
    <property type="entry name" value="Cyt-b5"/>
    <property type="match status" value="1"/>
</dbReference>
<dbReference type="InterPro" id="IPR005018">
    <property type="entry name" value="DOMON_domain"/>
</dbReference>
<dbReference type="InterPro" id="IPR039261">
    <property type="entry name" value="FNR_nucleotide-bd"/>
</dbReference>
<dbReference type="SUPFAM" id="SSF52343">
    <property type="entry name" value="Ferredoxin reductase-like, C-terminal NADP-linked domain"/>
    <property type="match status" value="1"/>
</dbReference>
<gene>
    <name evidence="17" type="ORF">BSTOLATCC_MIC51063</name>
</gene>
<feature type="transmembrane region" description="Helical" evidence="11">
    <location>
        <begin position="746"/>
        <end position="770"/>
    </location>
</feature>
<evidence type="ECO:0000313" key="18">
    <source>
        <dbReference type="Proteomes" id="UP001162131"/>
    </source>
</evidence>
<dbReference type="InterPro" id="IPR017927">
    <property type="entry name" value="FAD-bd_FR_type"/>
</dbReference>
<dbReference type="Pfam" id="PF00173">
    <property type="entry name" value="Cyt-b5"/>
    <property type="match status" value="1"/>
</dbReference>
<dbReference type="Gene3D" id="3.40.50.80">
    <property type="entry name" value="Nucleotide-binding domain of ferredoxin-NADP reductase (FNR) module"/>
    <property type="match status" value="1"/>
</dbReference>
<comment type="caution">
    <text evidence="17">The sequence shown here is derived from an EMBL/GenBank/DDBJ whole genome shotgun (WGS) entry which is preliminary data.</text>
</comment>
<dbReference type="PROSITE" id="PS50836">
    <property type="entry name" value="DOMON"/>
    <property type="match status" value="4"/>
</dbReference>
<evidence type="ECO:0000256" key="9">
    <source>
        <dbReference type="ARBA" id="ARBA00023004"/>
    </source>
</evidence>
<keyword evidence="7 11" id="KW-1133">Transmembrane helix</keyword>
<dbReference type="SMART" id="SM00665">
    <property type="entry name" value="B561"/>
    <property type="match status" value="1"/>
</dbReference>
<dbReference type="InterPro" id="IPR036400">
    <property type="entry name" value="Cyt_B5-like_heme/steroid_sf"/>
</dbReference>
<keyword evidence="2" id="KW-0813">Transport</keyword>
<dbReference type="CDD" id="cd09631">
    <property type="entry name" value="DOMON_DOH"/>
    <property type="match status" value="4"/>
</dbReference>
<dbReference type="PANTHER" id="PTHR10157">
    <property type="entry name" value="DOPAMINE BETA HYDROXYLASE RELATED"/>
    <property type="match status" value="1"/>
</dbReference>
<dbReference type="GO" id="GO:0020037">
    <property type="term" value="F:heme binding"/>
    <property type="evidence" value="ECO:0007669"/>
    <property type="project" value="InterPro"/>
</dbReference>
<dbReference type="AlphaFoldDB" id="A0AAU9JZC8"/>
<reference evidence="17" key="1">
    <citation type="submission" date="2021-09" db="EMBL/GenBank/DDBJ databases">
        <authorList>
            <consortium name="AG Swart"/>
            <person name="Singh M."/>
            <person name="Singh A."/>
            <person name="Seah K."/>
            <person name="Emmerich C."/>
        </authorList>
    </citation>
    <scope>NUCLEOTIDE SEQUENCE</scope>
    <source>
        <strain evidence="17">ATCC30299</strain>
    </source>
</reference>
<dbReference type="Pfam" id="PF00970">
    <property type="entry name" value="FAD_binding_6"/>
    <property type="match status" value="1"/>
</dbReference>
<evidence type="ECO:0000256" key="8">
    <source>
        <dbReference type="ARBA" id="ARBA00023002"/>
    </source>
</evidence>
<dbReference type="InterPro" id="IPR001199">
    <property type="entry name" value="Cyt_B5-like_heme/steroid-bd"/>
</dbReference>
<protein>
    <recommendedName>
        <fullName evidence="19">Cytochrome b5 heme-binding domain-containing protein</fullName>
    </recommendedName>
</protein>
<dbReference type="Gene3D" id="3.10.120.10">
    <property type="entry name" value="Cytochrome b5-like heme/steroid binding domain"/>
    <property type="match status" value="1"/>
</dbReference>
<sequence length="1232" mass="138060">MVKFTFFILYISLAFSLADLVTVELNENFHLSWIMNQTAITFTFNCSFDGWCGIGFNSGMINTDMIILIRENGLMQAWDSYSFKPQTPAQDSAISGCKNDIILESASFTGGIMLATITRLLNTQDPKCDIVLAPNMVTNFCFAYLDKPNLTKFTQHNMVGSGVLKLGTTQANAYFNNPPDIISVELDPNFLLSWVVEDEVNLVFTFNCSFDGWCGIGFNEAMTDTDMIILIRENSELMVWDAYSTTFQQPQLDTGIQGCQNNIIVKSTSFDNGQISATFSRLMDTGDNECDKVLVPDVPMKFCFAYLDEPNLTSFTKHSSVGSGILKIGTTQDSSYFMLNPELVTMQLDPNFSLSWLMNETDITFTFNCTFDGWCGIGFNQAMINTDMIIVTRINGTIQALDAYSIDYVPPNGDATIPGCENNIVLESSSFVDGKMLVTVTRPLNTGDTKCDKVLNPNMVTSFCYAYLDQPNLQAFNRHNHVGSGILKLGSTQGTSSYTQGGAETVSVELDPNFSLSWVMTETQVTFTFNCKFDGWCAIGFGHAMEDTDMIIVIRENGAFQAWDSYSSGYTTPSQDSSLKGCKNNANMINAEFTANKTMVVTVTRLLNTGDSKCDVVLKPNMITEFCFAYNSESDLTTFPIHNAVGMGKIKLGMTQADSYFHHGDDIDGALYENHGIYMTVMWLCVVQVGIMAIRYFKWSFMAYLIHALSGAVVIFFTLASVYIVYKKDKLGYDALSDKPRYHSRIGFYLCTLVLSQAVTGLFTKIWMMFKQDLSVLRVSRRIHTVIGWACLIPALVNLKYGWEIRQNDTNLHTVYVFYGVLCVVFAVLEIRHRFGHLFMPFIFNFKRKKINRKSTITADKEMQDTFIDKKGLNHSEILDEINIKKSQWVFLDEYVLDISGFMQNHPGGAYMLKDVIGEDVGKYINGCSSIGDGTFPYEHSQMAKNLAYSLVVGNIAKNCNIIKPIEGDTIDWSMTWEIVRKHNISQSTVCVELRSNAYEVREKPKGLEWMGKHFQVEAKIGLNVVRRYYSLVSANLYSWKKQIEAEGIKCEFNAAQYNESSTIGSLKLYIKHYPDGKMSDFIYNLDSNSTIKIKGPLGPGLALTQLSSGLYLGFAAGTGILPFLDLAYSIWNDHAPTGFCLFLYVSFRSKSEAFGLDLLEATQKKFSTHLVVHINIDGERIGGKINDDMLRSQVGSRGVSRVWVCGPSGFNRWIGKMVETQGISREKVMIL</sequence>